<dbReference type="EMBL" id="DROK01000016">
    <property type="protein sequence ID" value="HHI96314.1"/>
    <property type="molecule type" value="Genomic_DNA"/>
</dbReference>
<reference evidence="1" key="1">
    <citation type="journal article" date="2020" name="mSystems">
        <title>Genome- and Community-Level Interaction Insights into Carbon Utilization and Element Cycling Functions of Hydrothermarchaeota in Hydrothermal Sediment.</title>
        <authorList>
            <person name="Zhou Z."/>
            <person name="Liu Y."/>
            <person name="Xu W."/>
            <person name="Pan J."/>
            <person name="Luo Z.H."/>
            <person name="Li M."/>
        </authorList>
    </citation>
    <scope>NUCLEOTIDE SEQUENCE [LARGE SCALE GENOMIC DNA]</scope>
    <source>
        <strain evidence="1">HyVt-533</strain>
    </source>
</reference>
<proteinExistence type="predicted"/>
<name>A0A7V5U1P2_9BACT</name>
<dbReference type="AlphaFoldDB" id="A0A7V5U1P2"/>
<sequence length="195" mass="22053">MKIIAPDLVLRLTDAYTGERPHLPLELALAPQAVRMVENTRGYHLLYYRRGKEPLNVTISVTSPYYQPQRLSVSLPHEGLVAIELWPERIYPFPRGATLLCGQVVKQGQPLAGALVTVKTLFEKIQTRTNAHGLFLLFPRKVDGERLIRRNGRLFLPGPRGGRRITLKIEISGEPPVKKHLRWPVGEKVETLVEA</sequence>
<protein>
    <submittedName>
        <fullName evidence="1">Uncharacterized protein</fullName>
    </submittedName>
</protein>
<comment type="caution">
    <text evidence="1">The sequence shown here is derived from an EMBL/GenBank/DDBJ whole genome shotgun (WGS) entry which is preliminary data.</text>
</comment>
<gene>
    <name evidence="1" type="ORF">ENJ96_00495</name>
</gene>
<accession>A0A7V5U1P2</accession>
<evidence type="ECO:0000313" key="1">
    <source>
        <dbReference type="EMBL" id="HHI96314.1"/>
    </source>
</evidence>
<organism evidence="1">
    <name type="scientific">Thermodesulfatator atlanticus</name>
    <dbReference type="NCBI Taxonomy" id="501497"/>
    <lineage>
        <taxon>Bacteria</taxon>
        <taxon>Pseudomonadati</taxon>
        <taxon>Thermodesulfobacteriota</taxon>
        <taxon>Thermodesulfobacteria</taxon>
        <taxon>Thermodesulfobacteriales</taxon>
        <taxon>Thermodesulfatatoraceae</taxon>
        <taxon>Thermodesulfatator</taxon>
    </lineage>
</organism>
<dbReference type="Proteomes" id="UP000886101">
    <property type="component" value="Unassembled WGS sequence"/>
</dbReference>